<feature type="non-terminal residue" evidence="2">
    <location>
        <position position="1"/>
    </location>
</feature>
<reference evidence="2" key="1">
    <citation type="submission" date="2020-02" db="EMBL/GenBank/DDBJ databases">
        <authorList>
            <person name="Meier V. D."/>
        </authorList>
    </citation>
    <scope>NUCLEOTIDE SEQUENCE</scope>
    <source>
        <strain evidence="2">AVDCRST_MAG05</strain>
    </source>
</reference>
<gene>
    <name evidence="2" type="ORF">AVDCRST_MAG05-272</name>
</gene>
<dbReference type="EMBL" id="CADCVM010000034">
    <property type="protein sequence ID" value="CAA9468118.1"/>
    <property type="molecule type" value="Genomic_DNA"/>
</dbReference>
<feature type="compositionally biased region" description="Low complexity" evidence="1">
    <location>
        <begin position="213"/>
        <end position="223"/>
    </location>
</feature>
<feature type="region of interest" description="Disordered" evidence="1">
    <location>
        <begin position="1"/>
        <end position="129"/>
    </location>
</feature>
<proteinExistence type="predicted"/>
<feature type="compositionally biased region" description="Basic residues" evidence="1">
    <location>
        <begin position="323"/>
        <end position="332"/>
    </location>
</feature>
<organism evidence="2">
    <name type="scientific">uncultured Rubrobacteraceae bacterium</name>
    <dbReference type="NCBI Taxonomy" id="349277"/>
    <lineage>
        <taxon>Bacteria</taxon>
        <taxon>Bacillati</taxon>
        <taxon>Actinomycetota</taxon>
        <taxon>Rubrobacteria</taxon>
        <taxon>Rubrobacterales</taxon>
        <taxon>Rubrobacteraceae</taxon>
        <taxon>environmental samples</taxon>
    </lineage>
</organism>
<feature type="compositionally biased region" description="Basic residues" evidence="1">
    <location>
        <begin position="67"/>
        <end position="84"/>
    </location>
</feature>
<dbReference type="AlphaFoldDB" id="A0A6J4RF39"/>
<feature type="compositionally biased region" description="Basic residues" evidence="1">
    <location>
        <begin position="262"/>
        <end position="283"/>
    </location>
</feature>
<feature type="compositionally biased region" description="Basic residues" evidence="1">
    <location>
        <begin position="1"/>
        <end position="10"/>
    </location>
</feature>
<protein>
    <submittedName>
        <fullName evidence="2">Uncharacterized protein</fullName>
    </submittedName>
</protein>
<feature type="non-terminal residue" evidence="2">
    <location>
        <position position="487"/>
    </location>
</feature>
<sequence>AARHRHRHHPREGARLRRERAPPGRRPPPDPDDEAPRRRCRVRAGRPGGGGLRGCPRGGRERGPAAGHRRREHGRVRLPPRGGRRGPGPRDGVVRRSPGPAGRALEGARRRRRALRPHGPPPDAAPHRLQARVAAGDLARALRAGRGLARDVRVPGLQDDRGAGHRPLPRREDHALRRRDRPVGRGAVRSRRRPARPLAAGARVGHRSRRAHPAGGAEALGAGRHARRRGRPRPHLRRVRRGGYGPRGDSRLDGYRRGPPAHPHRAAPRCGRPRPRAARRAPRPAREVLRGGDPAEVRRPGRGAQAAAPGHGRGPGALDGRSRRARAGRGRRLPAAGRREAGLGRPALVRPGRRERTRPPPARGPRGPHPQDEPRPGAGGVGLRDRALAHNAPRRRGAERTLGAAQGRRLEPPGQDRLRRRVRGPRRRPPRRGRRRRLQRHRLRPAPRLRGGPRTVGPTRSVPTPLRGGPRALASAARAARTFLLSL</sequence>
<feature type="compositionally biased region" description="Basic and acidic residues" evidence="1">
    <location>
        <begin position="408"/>
        <end position="417"/>
    </location>
</feature>
<feature type="region of interest" description="Disordered" evidence="1">
    <location>
        <begin position="144"/>
        <end position="470"/>
    </location>
</feature>
<feature type="compositionally biased region" description="Low complexity" evidence="1">
    <location>
        <begin position="95"/>
        <end position="105"/>
    </location>
</feature>
<evidence type="ECO:0000313" key="2">
    <source>
        <dbReference type="EMBL" id="CAA9468118.1"/>
    </source>
</evidence>
<feature type="compositionally biased region" description="Basic residues" evidence="1">
    <location>
        <begin position="418"/>
        <end position="447"/>
    </location>
</feature>
<feature type="compositionally biased region" description="Gly residues" evidence="1">
    <location>
        <begin position="46"/>
        <end position="57"/>
    </location>
</feature>
<feature type="compositionally biased region" description="Basic and acidic residues" evidence="1">
    <location>
        <begin position="11"/>
        <end position="22"/>
    </location>
</feature>
<feature type="compositionally biased region" description="Basic and acidic residues" evidence="1">
    <location>
        <begin position="284"/>
        <end position="299"/>
    </location>
</feature>
<feature type="compositionally biased region" description="Basic residues" evidence="1">
    <location>
        <begin position="224"/>
        <end position="241"/>
    </location>
</feature>
<name>A0A6J4RF39_9ACTN</name>
<evidence type="ECO:0000256" key="1">
    <source>
        <dbReference type="SAM" id="MobiDB-lite"/>
    </source>
</evidence>
<accession>A0A6J4RF39</accession>
<feature type="compositionally biased region" description="Basic and acidic residues" evidence="1">
    <location>
        <begin position="148"/>
        <end position="175"/>
    </location>
</feature>